<proteinExistence type="inferred from homology"/>
<keyword evidence="4" id="KW-0732">Signal</keyword>
<evidence type="ECO:0000259" key="5">
    <source>
        <dbReference type="PROSITE" id="PS51782"/>
    </source>
</evidence>
<dbReference type="SMART" id="SM00257">
    <property type="entry name" value="LysM"/>
    <property type="match status" value="1"/>
</dbReference>
<evidence type="ECO:0000256" key="3">
    <source>
        <dbReference type="SAM" id="MobiDB-lite"/>
    </source>
</evidence>
<dbReference type="InterPro" id="IPR023346">
    <property type="entry name" value="Lysozyme-like_dom_sf"/>
</dbReference>
<dbReference type="InterPro" id="IPR036779">
    <property type="entry name" value="LysM_dom_sf"/>
</dbReference>
<dbReference type="SUPFAM" id="SSF53955">
    <property type="entry name" value="Lysozyme-like"/>
    <property type="match status" value="1"/>
</dbReference>
<feature type="domain" description="LysM" evidence="5">
    <location>
        <begin position="157"/>
        <end position="205"/>
    </location>
</feature>
<dbReference type="PANTHER" id="PTHR34700:SF4">
    <property type="entry name" value="PHAGE-LIKE ELEMENT PBSX PROTEIN XKDP"/>
    <property type="match status" value="1"/>
</dbReference>
<evidence type="ECO:0000256" key="4">
    <source>
        <dbReference type="SAM" id="SignalP"/>
    </source>
</evidence>
<dbReference type="AlphaFoldDB" id="A0A4Q9KAN4"/>
<dbReference type="SUPFAM" id="SSF54106">
    <property type="entry name" value="LysM domain"/>
    <property type="match status" value="1"/>
</dbReference>
<feature type="region of interest" description="Disordered" evidence="3">
    <location>
        <begin position="115"/>
        <end position="154"/>
    </location>
</feature>
<evidence type="ECO:0000313" key="7">
    <source>
        <dbReference type="Proteomes" id="UP000292373"/>
    </source>
</evidence>
<dbReference type="PROSITE" id="PS51782">
    <property type="entry name" value="LYSM"/>
    <property type="match status" value="1"/>
</dbReference>
<feature type="compositionally biased region" description="Low complexity" evidence="3">
    <location>
        <begin position="130"/>
        <end position="153"/>
    </location>
</feature>
<name>A0A4Q9KAN4_9ACTN</name>
<dbReference type="InterPro" id="IPR052196">
    <property type="entry name" value="Bact_Kbp"/>
</dbReference>
<comment type="caution">
    <text evidence="6">The sequence shown here is derived from an EMBL/GenBank/DDBJ whole genome shotgun (WGS) entry which is preliminary data.</text>
</comment>
<dbReference type="CDD" id="cd00118">
    <property type="entry name" value="LysM"/>
    <property type="match status" value="1"/>
</dbReference>
<dbReference type="InterPro" id="IPR018392">
    <property type="entry name" value="LysM"/>
</dbReference>
<dbReference type="EMBL" id="SDMQ01000021">
    <property type="protein sequence ID" value="TBT82562.1"/>
    <property type="molecule type" value="Genomic_DNA"/>
</dbReference>
<dbReference type="PANTHER" id="PTHR34700">
    <property type="entry name" value="POTASSIUM BINDING PROTEIN KBP"/>
    <property type="match status" value="1"/>
</dbReference>
<sequence length="206" mass="21224">MKHNAKRMLAIAASTAIAVGGSVALAAPAQAASVWDAVAQCESSGNWSINTGNGYYGGLQFSASTWKAFGGHQYASNAHLATKAQQITVAQRTLKVQGPGAWPVCSRKAGLTRENGGAVPYTAPKKTEAPKASTKKPATTKAAPKASTKPAPAGGTKFITVKAGDTLSKLAARHGVAGGWRGLWELNKSTVSNPNLIFLNQKIAIA</sequence>
<comment type="similarity">
    <text evidence="1">Belongs to the transglycosylase family. Rpf subfamily.</text>
</comment>
<evidence type="ECO:0000256" key="1">
    <source>
        <dbReference type="ARBA" id="ARBA00010830"/>
    </source>
</evidence>
<dbReference type="Pfam" id="PF01476">
    <property type="entry name" value="LysM"/>
    <property type="match status" value="1"/>
</dbReference>
<accession>A0A4Q9KAN4</accession>
<organism evidence="6 7">
    <name type="scientific">Propioniciclava sinopodophylli</name>
    <dbReference type="NCBI Taxonomy" id="1837344"/>
    <lineage>
        <taxon>Bacteria</taxon>
        <taxon>Bacillati</taxon>
        <taxon>Actinomycetota</taxon>
        <taxon>Actinomycetes</taxon>
        <taxon>Propionibacteriales</taxon>
        <taxon>Propionibacteriaceae</taxon>
        <taxon>Propioniciclava</taxon>
    </lineage>
</organism>
<dbReference type="Proteomes" id="UP000292373">
    <property type="component" value="Unassembled WGS sequence"/>
</dbReference>
<evidence type="ECO:0000256" key="2">
    <source>
        <dbReference type="ARBA" id="ARBA00022801"/>
    </source>
</evidence>
<keyword evidence="7" id="KW-1185">Reference proteome</keyword>
<dbReference type="OrthoDB" id="1404170at2"/>
<keyword evidence="2" id="KW-0378">Hydrolase</keyword>
<dbReference type="Pfam" id="PF06737">
    <property type="entry name" value="Transglycosylas"/>
    <property type="match status" value="1"/>
</dbReference>
<dbReference type="Gene3D" id="3.10.350.10">
    <property type="entry name" value="LysM domain"/>
    <property type="match status" value="1"/>
</dbReference>
<dbReference type="InterPro" id="IPR010618">
    <property type="entry name" value="RPF"/>
</dbReference>
<protein>
    <submittedName>
        <fullName evidence="6">LysM peptidoglycan-binding domain-containing protein</fullName>
    </submittedName>
</protein>
<dbReference type="GO" id="GO:0016787">
    <property type="term" value="F:hydrolase activity"/>
    <property type="evidence" value="ECO:0007669"/>
    <property type="project" value="UniProtKB-KW"/>
</dbReference>
<reference evidence="6 7" key="1">
    <citation type="submission" date="2019-01" db="EMBL/GenBank/DDBJ databases">
        <title>Lactibacter flavus gen. nov., sp. nov., a novel bacterium of the family Propionibacteriaceae isolated from raw milk and dairy products.</title>
        <authorList>
            <person name="Huptas C."/>
            <person name="Wenning M."/>
            <person name="Breitenwieser F."/>
            <person name="Doll E."/>
            <person name="Von Neubeck M."/>
            <person name="Busse H.-J."/>
            <person name="Scherer S."/>
        </authorList>
    </citation>
    <scope>NUCLEOTIDE SEQUENCE [LARGE SCALE GENOMIC DNA]</scope>
    <source>
        <strain evidence="6 7">KCTC 33808</strain>
    </source>
</reference>
<dbReference type="Gene3D" id="1.10.530.10">
    <property type="match status" value="1"/>
</dbReference>
<feature type="chain" id="PRO_5020857864" evidence="4">
    <location>
        <begin position="32"/>
        <end position="206"/>
    </location>
</feature>
<feature type="signal peptide" evidence="4">
    <location>
        <begin position="1"/>
        <end position="31"/>
    </location>
</feature>
<dbReference type="RefSeq" id="WP_131170097.1">
    <property type="nucleotide sequence ID" value="NZ_SDMQ01000021.1"/>
</dbReference>
<gene>
    <name evidence="6" type="ORF">ET989_14130</name>
</gene>
<evidence type="ECO:0000313" key="6">
    <source>
        <dbReference type="EMBL" id="TBT82562.1"/>
    </source>
</evidence>
<dbReference type="CDD" id="cd13925">
    <property type="entry name" value="RPF"/>
    <property type="match status" value="1"/>
</dbReference>